<evidence type="ECO:0000256" key="3">
    <source>
        <dbReference type="ARBA" id="ARBA00022840"/>
    </source>
</evidence>
<dbReference type="AlphaFoldDB" id="A0A7X6K536"/>
<keyword evidence="1" id="KW-0547">Nucleotide-binding</keyword>
<sequence>MAFEILEPGLATTVQDRGRFGYYNVGIPQSGAMDELSAEMANALAGNTPAEAVLECTYMGPRFRTDMDAVIAVTGAPVDVKVNGRVRAQWSRLELAAGDEVSFGILQGGTRFYIGVRGGIDVPVVLGSRSTYGLGGIGGFAGRPLRAGDLVPVGGGAGALGGQEPRQEIDDGLRPRFEKEISVRVMPGLYDHRLTEQGMETLLGATWTLTPVADRTGLRYSGPEMEWRPRQQPFGAGSDPSNIVDAGYAVGSIQIPGGKEPIVLHRDAVSGGGYAMVATVISADMDLLARSAPGTRTRFRPVGMEEALAARHERRALLAQLWGTGT</sequence>
<dbReference type="NCBIfam" id="TIGR00724">
    <property type="entry name" value="urea_amlyse_rel"/>
    <property type="match status" value="1"/>
</dbReference>
<dbReference type="SMART" id="SM00797">
    <property type="entry name" value="AHS2"/>
    <property type="match status" value="1"/>
</dbReference>
<dbReference type="GO" id="GO:0005524">
    <property type="term" value="F:ATP binding"/>
    <property type="evidence" value="ECO:0007669"/>
    <property type="project" value="UniProtKB-KW"/>
</dbReference>
<protein>
    <submittedName>
        <fullName evidence="5">Biotin-dependent carboxyltransferase</fullName>
    </submittedName>
</protein>
<evidence type="ECO:0000313" key="5">
    <source>
        <dbReference type="EMBL" id="NKX56047.1"/>
    </source>
</evidence>
<dbReference type="InterPro" id="IPR052708">
    <property type="entry name" value="PxpC"/>
</dbReference>
<dbReference type="InterPro" id="IPR029000">
    <property type="entry name" value="Cyclophilin-like_dom_sf"/>
</dbReference>
<reference evidence="5 6" key="1">
    <citation type="submission" date="2020-04" db="EMBL/GenBank/DDBJ databases">
        <title>Arthrobacter sp. nov.</title>
        <authorList>
            <person name="Liu S."/>
        </authorList>
    </citation>
    <scope>NUCLEOTIDE SEQUENCE [LARGE SCALE GENOMIC DNA]</scope>
    <source>
        <strain evidence="5 6">E918</strain>
    </source>
</reference>
<dbReference type="PANTHER" id="PTHR43309">
    <property type="entry name" value="5-OXOPROLINASE SUBUNIT C"/>
    <property type="match status" value="1"/>
</dbReference>
<proteinExistence type="predicted"/>
<dbReference type="SUPFAM" id="SSF50891">
    <property type="entry name" value="Cyclophilin-like"/>
    <property type="match status" value="1"/>
</dbReference>
<keyword evidence="6" id="KW-1185">Reference proteome</keyword>
<comment type="caution">
    <text evidence="5">The sequence shown here is derived from an EMBL/GenBank/DDBJ whole genome shotgun (WGS) entry which is preliminary data.</text>
</comment>
<gene>
    <name evidence="5" type="ORF">HGG74_16210</name>
</gene>
<evidence type="ECO:0000313" key="6">
    <source>
        <dbReference type="Proteomes" id="UP000544090"/>
    </source>
</evidence>
<dbReference type="GO" id="GO:0016787">
    <property type="term" value="F:hydrolase activity"/>
    <property type="evidence" value="ECO:0007669"/>
    <property type="project" value="UniProtKB-KW"/>
</dbReference>
<evidence type="ECO:0000256" key="2">
    <source>
        <dbReference type="ARBA" id="ARBA00022801"/>
    </source>
</evidence>
<dbReference type="PANTHER" id="PTHR43309:SF3">
    <property type="entry name" value="5-OXOPROLINASE SUBUNIT C"/>
    <property type="match status" value="1"/>
</dbReference>
<dbReference type="GO" id="GO:0016740">
    <property type="term" value="F:transferase activity"/>
    <property type="evidence" value="ECO:0007669"/>
    <property type="project" value="UniProtKB-KW"/>
</dbReference>
<dbReference type="RefSeq" id="WP_168488011.1">
    <property type="nucleotide sequence ID" value="NZ_JAAZSQ010000018.1"/>
</dbReference>
<dbReference type="EMBL" id="JAAZSQ010000018">
    <property type="protein sequence ID" value="NKX56047.1"/>
    <property type="molecule type" value="Genomic_DNA"/>
</dbReference>
<dbReference type="Pfam" id="PF02626">
    <property type="entry name" value="CT_A_B"/>
    <property type="match status" value="1"/>
</dbReference>
<dbReference type="Gene3D" id="2.40.100.10">
    <property type="entry name" value="Cyclophilin-like"/>
    <property type="match status" value="1"/>
</dbReference>
<dbReference type="InterPro" id="IPR003778">
    <property type="entry name" value="CT_A_B"/>
</dbReference>
<evidence type="ECO:0000256" key="1">
    <source>
        <dbReference type="ARBA" id="ARBA00022741"/>
    </source>
</evidence>
<name>A0A7X6K536_9MICC</name>
<keyword evidence="2" id="KW-0378">Hydrolase</keyword>
<feature type="domain" description="Carboxyltransferase" evidence="4">
    <location>
        <begin position="24"/>
        <end position="317"/>
    </location>
</feature>
<organism evidence="5 6">
    <name type="scientific">Arthrobacter mobilis</name>
    <dbReference type="NCBI Taxonomy" id="2724944"/>
    <lineage>
        <taxon>Bacteria</taxon>
        <taxon>Bacillati</taxon>
        <taxon>Actinomycetota</taxon>
        <taxon>Actinomycetes</taxon>
        <taxon>Micrococcales</taxon>
        <taxon>Micrococcaceae</taxon>
        <taxon>Arthrobacter</taxon>
    </lineage>
</organism>
<keyword evidence="3" id="KW-0067">ATP-binding</keyword>
<keyword evidence="5" id="KW-0808">Transferase</keyword>
<accession>A0A7X6K536</accession>
<dbReference type="Proteomes" id="UP000544090">
    <property type="component" value="Unassembled WGS sequence"/>
</dbReference>
<evidence type="ECO:0000259" key="4">
    <source>
        <dbReference type="SMART" id="SM00797"/>
    </source>
</evidence>